<reference evidence="1 2" key="1">
    <citation type="submission" date="2020-08" db="EMBL/GenBank/DDBJ databases">
        <title>Genomic Encyclopedia of Type Strains, Phase IV (KMG-V): Genome sequencing to study the core and pangenomes of soil and plant-associated prokaryotes.</title>
        <authorList>
            <person name="Whitman W."/>
        </authorList>
    </citation>
    <scope>NUCLEOTIDE SEQUENCE [LARGE SCALE GENOMIC DNA]</scope>
    <source>
        <strain evidence="1 2">M8UP14</strain>
    </source>
</reference>
<proteinExistence type="predicted"/>
<dbReference type="Proteomes" id="UP000540989">
    <property type="component" value="Unassembled WGS sequence"/>
</dbReference>
<name>A0A7W8E7F1_9BACT</name>
<dbReference type="EMBL" id="JACHIP010000037">
    <property type="protein sequence ID" value="MBB5061339.1"/>
    <property type="molecule type" value="Genomic_DNA"/>
</dbReference>
<dbReference type="AlphaFoldDB" id="A0A7W8E7F1"/>
<dbReference type="RefSeq" id="WP_184224183.1">
    <property type="nucleotide sequence ID" value="NZ_JACHIP010000037.1"/>
</dbReference>
<gene>
    <name evidence="1" type="ORF">HDF16_006075</name>
</gene>
<keyword evidence="2" id="KW-1185">Reference proteome</keyword>
<comment type="caution">
    <text evidence="1">The sequence shown here is derived from an EMBL/GenBank/DDBJ whole genome shotgun (WGS) entry which is preliminary data.</text>
</comment>
<protein>
    <submittedName>
        <fullName evidence="1">Uncharacterized protein</fullName>
    </submittedName>
</protein>
<evidence type="ECO:0000313" key="2">
    <source>
        <dbReference type="Proteomes" id="UP000540989"/>
    </source>
</evidence>
<accession>A0A7W8E7F1</accession>
<sequence>MEQYTVLGATLRREASFAPDILPSIPRWETRTGIFTRFWRKGWETMRVPRLTFAALVLVVLLTMGAELKRARVGAESAGSVVLVTIDREDQSVFSSCALSLVDSTKDSMAMGGILDPKKDLAAAISLKLVGRAEGGVRLLVSSYAGPVATVDTSDLAKLPEREVILMPGVPLKVPIGASGTLILHGEWFDHIPAEVGMGIKSIDPAASELRIQQPVLLKGDMRIGEVDVWTDTRAGFDDSVYVIFPKTGRYLFSLSSTQDAIEGKIEKNRITFEYQGTKYTLLTGAPIARQEKVWVRVEPDYEMPDDPGSYGLGSISNATLTRAK</sequence>
<organism evidence="1 2">
    <name type="scientific">Granulicella aggregans</name>
    <dbReference type="NCBI Taxonomy" id="474949"/>
    <lineage>
        <taxon>Bacteria</taxon>
        <taxon>Pseudomonadati</taxon>
        <taxon>Acidobacteriota</taxon>
        <taxon>Terriglobia</taxon>
        <taxon>Terriglobales</taxon>
        <taxon>Acidobacteriaceae</taxon>
        <taxon>Granulicella</taxon>
    </lineage>
</organism>
<evidence type="ECO:0000313" key="1">
    <source>
        <dbReference type="EMBL" id="MBB5061339.1"/>
    </source>
</evidence>